<keyword evidence="2" id="KW-1185">Reference proteome</keyword>
<dbReference type="RefSeq" id="WP_189514793.1">
    <property type="nucleotide sequence ID" value="NZ_BMXG01000012.1"/>
</dbReference>
<evidence type="ECO:0000313" key="2">
    <source>
        <dbReference type="Proteomes" id="UP000642829"/>
    </source>
</evidence>
<organism evidence="1 2">
    <name type="scientific">Cerasicoccus arenae</name>
    <dbReference type="NCBI Taxonomy" id="424488"/>
    <lineage>
        <taxon>Bacteria</taxon>
        <taxon>Pseudomonadati</taxon>
        <taxon>Verrucomicrobiota</taxon>
        <taxon>Opitutia</taxon>
        <taxon>Puniceicoccales</taxon>
        <taxon>Cerasicoccaceae</taxon>
        <taxon>Cerasicoccus</taxon>
    </lineage>
</organism>
<dbReference type="Proteomes" id="UP000642829">
    <property type="component" value="Unassembled WGS sequence"/>
</dbReference>
<dbReference type="AlphaFoldDB" id="A0A8J3DKG1"/>
<proteinExistence type="predicted"/>
<sequence length="470" mass="53190">MAGLSYQQIQESLAAQPLFENKTWRLSPEPWRLTRKQVTELETIGQGCLDFYLALDNLYRRCAEGKNLLRNRELTAPWVCSYLDRGKPRRLVEHARLKQFKGQVPLVLRPDLLQTEHGYALTEMDSVPGGLGLTAFLNRLYGMNEREFAPDIVGGVGEVEMDWHRCLAALAPGKDNPLIIIIVSDEAAVYRPEFDYLSARLRERGLRVHARHPDDLMPMGDSLCAPIDGNPEEIDIIYRFWELFDVGNVSTAQDILRVAEDGGVIVSPPMKAYQEEKLNLALLHHPVLDDYWRENLPRRSFKVLKQIVPHSWIIDPVELPPNGVLDAPWINGKPIREWEQLAEASQKERNLIIKASGFHETAWGARSVTLGSDSSKTDWQEAIESAVDLADETLHILQDYRKPIRLKHPVFAEGGASVYEMDGRLRLTPFFLVEGDQAKLSACLATFCPADKKIIHGMKDAAMLPCRVVD</sequence>
<protein>
    <submittedName>
        <fullName evidence="1">Uncharacterized protein</fullName>
    </submittedName>
</protein>
<dbReference type="EMBL" id="BMXG01000012">
    <property type="protein sequence ID" value="GHC03908.1"/>
    <property type="molecule type" value="Genomic_DNA"/>
</dbReference>
<evidence type="ECO:0000313" key="1">
    <source>
        <dbReference type="EMBL" id="GHC03908.1"/>
    </source>
</evidence>
<name>A0A8J3DKG1_9BACT</name>
<reference evidence="1" key="1">
    <citation type="journal article" date="2014" name="Int. J. Syst. Evol. Microbiol.">
        <title>Complete genome sequence of Corynebacterium casei LMG S-19264T (=DSM 44701T), isolated from a smear-ripened cheese.</title>
        <authorList>
            <consortium name="US DOE Joint Genome Institute (JGI-PGF)"/>
            <person name="Walter F."/>
            <person name="Albersmeier A."/>
            <person name="Kalinowski J."/>
            <person name="Ruckert C."/>
        </authorList>
    </citation>
    <scope>NUCLEOTIDE SEQUENCE</scope>
    <source>
        <strain evidence="1">KCTC 12870</strain>
    </source>
</reference>
<gene>
    <name evidence="1" type="ORF">GCM10007047_20640</name>
</gene>
<comment type="caution">
    <text evidence="1">The sequence shown here is derived from an EMBL/GenBank/DDBJ whole genome shotgun (WGS) entry which is preliminary data.</text>
</comment>
<reference evidence="1" key="2">
    <citation type="submission" date="2020-09" db="EMBL/GenBank/DDBJ databases">
        <authorList>
            <person name="Sun Q."/>
            <person name="Kim S."/>
        </authorList>
    </citation>
    <scope>NUCLEOTIDE SEQUENCE</scope>
    <source>
        <strain evidence="1">KCTC 12870</strain>
    </source>
</reference>
<accession>A0A8J3DKG1</accession>